<comment type="caution">
    <text evidence="2">The sequence shown here is derived from an EMBL/GenBank/DDBJ whole genome shotgun (WGS) entry which is preliminary data.</text>
</comment>
<evidence type="ECO:0000256" key="1">
    <source>
        <dbReference type="SAM" id="MobiDB-lite"/>
    </source>
</evidence>
<gene>
    <name evidence="2" type="ORF">WAT24_06725</name>
</gene>
<dbReference type="InterPro" id="IPR009279">
    <property type="entry name" value="Portal_Mu"/>
</dbReference>
<dbReference type="RefSeq" id="WP_336807062.1">
    <property type="nucleotide sequence ID" value="NZ_JBBBNY010000003.1"/>
</dbReference>
<reference evidence="2 3" key="1">
    <citation type="journal article" date="2014" name="Int. J. Syst. Evol. Microbiol.">
        <title>Fulvimonas yonginensis sp. nov., isolated from greenhouse soil, and emended description of the genus Fulvimonas.</title>
        <authorList>
            <person name="Ahn J.H."/>
            <person name="Kim S.J."/>
            <person name="Weon H.Y."/>
            <person name="Hong S.B."/>
            <person name="Seok S.J."/>
            <person name="Kwon S.W."/>
        </authorList>
    </citation>
    <scope>NUCLEOTIDE SEQUENCE [LARGE SCALE GENOMIC DNA]</scope>
    <source>
        <strain evidence="2 3">KACC 16952</strain>
    </source>
</reference>
<dbReference type="Pfam" id="PF06074">
    <property type="entry name" value="Portal_Mu"/>
    <property type="match status" value="1"/>
</dbReference>
<evidence type="ECO:0000313" key="3">
    <source>
        <dbReference type="Proteomes" id="UP001381174"/>
    </source>
</evidence>
<evidence type="ECO:0000313" key="2">
    <source>
        <dbReference type="EMBL" id="MEI7036446.1"/>
    </source>
</evidence>
<organism evidence="2 3">
    <name type="scientific">Fulvimonas yonginensis</name>
    <dbReference type="NCBI Taxonomy" id="1495200"/>
    <lineage>
        <taxon>Bacteria</taxon>
        <taxon>Pseudomonadati</taxon>
        <taxon>Pseudomonadota</taxon>
        <taxon>Gammaproteobacteria</taxon>
        <taxon>Lysobacterales</taxon>
        <taxon>Rhodanobacteraceae</taxon>
        <taxon>Fulvimonas</taxon>
    </lineage>
</organism>
<name>A0ABU8JB62_9GAMM</name>
<feature type="region of interest" description="Disordered" evidence="1">
    <location>
        <begin position="425"/>
        <end position="449"/>
    </location>
</feature>
<sequence length="528" mass="58267">MVTTSRILGPDGQPIRTADLVEPQTSRTLQLRNEWQNHPSRGLTPSRLAAILDNAEQGDLVAQCELFEDMEEKDGHLASEMLKRRGAIKQLDWDIVPPSSPYAKEKANAKQLKELLAEIPDFEEMLFDVTDAIGKGYCCLEIEWHRLDGYWLPKTVTHRPQSWFTVHRGYREEVRLRDGTAEGELLQPFGWITHTHKAKSGYLPRASLFRVLVWPYLFKNYSVADLAEFLEIYGIPLRVGKYPPGSSKADKLTLLRALSELGHNAAGIVPDGMSLEFHDAATGDPDAFQAMIDWCEKTQSKVILGGTLTSQADGKTSTNALGKVHDDVRKDLRDGDAKQIATTLSRDLIYPIAVLNGLADNIRRAPRMMFPVEETEDITAYSTALPALVSIGMKIPRKWAQERLGIPEPEADDEDLLQAAKPAAPTNHVAGEDPAATAAATAQLPGTPQDPPARMVDQLDKTVSPVIAGWLEQIRALANQAESLDQLREGLMELLPDLSLDDYAEAMRQGLAAAALAGRYEILREAGA</sequence>
<proteinExistence type="predicted"/>
<keyword evidence="3" id="KW-1185">Reference proteome</keyword>
<dbReference type="EMBL" id="JBBBNY010000003">
    <property type="protein sequence ID" value="MEI7036446.1"/>
    <property type="molecule type" value="Genomic_DNA"/>
</dbReference>
<accession>A0ABU8JB62</accession>
<dbReference type="Proteomes" id="UP001381174">
    <property type="component" value="Unassembled WGS sequence"/>
</dbReference>
<protein>
    <submittedName>
        <fullName evidence="2">DUF935 domain-containing protein</fullName>
    </submittedName>
</protein>